<dbReference type="CDD" id="cd00093">
    <property type="entry name" value="HTH_XRE"/>
    <property type="match status" value="1"/>
</dbReference>
<keyword evidence="3" id="KW-1185">Reference proteome</keyword>
<dbReference type="AlphaFoldDB" id="A0AAC9MYZ6"/>
<accession>A0AAC9MYZ6</accession>
<gene>
    <name evidence="2" type="ORF">TL08_12960</name>
</gene>
<dbReference type="GO" id="GO:0003677">
    <property type="term" value="F:DNA binding"/>
    <property type="evidence" value="ECO:0007669"/>
    <property type="project" value="InterPro"/>
</dbReference>
<proteinExistence type="predicted"/>
<organism evidence="2 3">
    <name type="scientific">Actinoalloteichus hymeniacidonis</name>
    <dbReference type="NCBI Taxonomy" id="340345"/>
    <lineage>
        <taxon>Bacteria</taxon>
        <taxon>Bacillati</taxon>
        <taxon>Actinomycetota</taxon>
        <taxon>Actinomycetes</taxon>
        <taxon>Pseudonocardiales</taxon>
        <taxon>Pseudonocardiaceae</taxon>
        <taxon>Actinoalloteichus</taxon>
    </lineage>
</organism>
<dbReference type="RefSeq" id="WP_069849162.1">
    <property type="nucleotide sequence ID" value="NZ_CP014859.1"/>
</dbReference>
<dbReference type="KEGG" id="ahm:TL08_12960"/>
<dbReference type="Proteomes" id="UP000095210">
    <property type="component" value="Chromosome"/>
</dbReference>
<protein>
    <submittedName>
        <fullName evidence="2">DNA binding protein with helix-turn-helix domain</fullName>
    </submittedName>
</protein>
<evidence type="ECO:0000259" key="1">
    <source>
        <dbReference type="PROSITE" id="PS50943"/>
    </source>
</evidence>
<dbReference type="EMBL" id="CP014859">
    <property type="protein sequence ID" value="AOS63406.1"/>
    <property type="molecule type" value="Genomic_DNA"/>
</dbReference>
<dbReference type="InterPro" id="IPR001387">
    <property type="entry name" value="Cro/C1-type_HTH"/>
</dbReference>
<evidence type="ECO:0000313" key="3">
    <source>
        <dbReference type="Proteomes" id="UP000095210"/>
    </source>
</evidence>
<feature type="domain" description="HTH cro/C1-type" evidence="1">
    <location>
        <begin position="16"/>
        <end position="70"/>
    </location>
</feature>
<dbReference type="PROSITE" id="PS50943">
    <property type="entry name" value="HTH_CROC1"/>
    <property type="match status" value="1"/>
</dbReference>
<dbReference type="SMART" id="SM00530">
    <property type="entry name" value="HTH_XRE"/>
    <property type="match status" value="1"/>
</dbReference>
<name>A0AAC9MYZ6_9PSEU</name>
<evidence type="ECO:0000313" key="2">
    <source>
        <dbReference type="EMBL" id="AOS63406.1"/>
    </source>
</evidence>
<dbReference type="InterPro" id="IPR010982">
    <property type="entry name" value="Lambda_DNA-bd_dom_sf"/>
</dbReference>
<dbReference type="Gene3D" id="1.10.260.40">
    <property type="entry name" value="lambda repressor-like DNA-binding domains"/>
    <property type="match status" value="1"/>
</dbReference>
<dbReference type="SUPFAM" id="SSF47413">
    <property type="entry name" value="lambda repressor-like DNA-binding domains"/>
    <property type="match status" value="1"/>
</dbReference>
<sequence length="405" mass="43734">MQQGSESGVTLGTATRRLRRWRGMTVEQAAGLAGMSKGYWSKIENGYVTVERRSTLTKIANALRVSLSDLTGEQHLLAGSSDEVSGAIPDIRLALLQSSLDDASQECERSILALKSETTRLAVARQSAELATVGRAMPALLVDLHAVAASDGPARAEALRSLVLACQVTTMLVKNLGATDLAWIAAERGHEAAMRLDDPVWIAASEFARSQALIGLGAFARAEALARQAVEMLPNSVDSTELLELRGNTLLTSAFAGAVAETADPAAAITEATELAARTEASNAFFLAFSQANVDQWRISIAMETEDPILAAQVARDLDPERIPFASRRTGLLIDHARALAALRGHDLEVIELLQQAYRLAPTRTQHDIFVREIVTELLLRARRDAGGRDLRFLADRIGLLDPRR</sequence>
<reference evidence="3" key="1">
    <citation type="submission" date="2016-03" db="EMBL/GenBank/DDBJ databases">
        <title>Complete genome sequence of the type strain Actinoalloteichus hymeniacidonis DSM 45092.</title>
        <authorList>
            <person name="Schaffert L."/>
            <person name="Albersmeier A."/>
            <person name="Winkler A."/>
            <person name="Kalinowski J."/>
            <person name="Zotchev S."/>
            <person name="Ruckert C."/>
        </authorList>
    </citation>
    <scope>NUCLEOTIDE SEQUENCE [LARGE SCALE GENOMIC DNA]</scope>
    <source>
        <strain evidence="3">HPA177(T) (DSM 45092(T))</strain>
    </source>
</reference>
<dbReference type="Pfam" id="PF13560">
    <property type="entry name" value="HTH_31"/>
    <property type="match status" value="1"/>
</dbReference>